<dbReference type="EMBL" id="JBBPBM010000013">
    <property type="protein sequence ID" value="KAK8561966.1"/>
    <property type="molecule type" value="Genomic_DNA"/>
</dbReference>
<sequence length="232" mass="26095">MGNLCNQSQFVSYEQIAEKGDVVALKGKLTTAANVKSIPMTIPRRGRAHNLSNKPNNSSVDMAINQGEEDNPIIYQDRLKRPRNVPTSSVASWLLESSCESDVKRLWESSTGFIPDRLKVVRMGLDCWYRKLRAARKRKRRNTIRFLEDAHGSGTESEQRFQEIAQEYFSSLFTPDYSQNCSSILNGIHPIVGDAMNTSLLADFQKADVLNASLSPAPESFFPLFGFVEKKT</sequence>
<keyword evidence="2" id="KW-1185">Reference proteome</keyword>
<reference evidence="1 2" key="1">
    <citation type="journal article" date="2024" name="G3 (Bethesda)">
        <title>Genome assembly of Hibiscus sabdariffa L. provides insights into metabolisms of medicinal natural products.</title>
        <authorList>
            <person name="Kim T."/>
        </authorList>
    </citation>
    <scope>NUCLEOTIDE SEQUENCE [LARGE SCALE GENOMIC DNA]</scope>
    <source>
        <strain evidence="1">TK-2024</strain>
        <tissue evidence="1">Old leaves</tissue>
    </source>
</reference>
<proteinExistence type="predicted"/>
<accession>A0ABR2EJC6</accession>
<gene>
    <name evidence="1" type="ORF">V6N12_049021</name>
</gene>
<dbReference type="Proteomes" id="UP001472677">
    <property type="component" value="Unassembled WGS sequence"/>
</dbReference>
<evidence type="ECO:0000313" key="2">
    <source>
        <dbReference type="Proteomes" id="UP001472677"/>
    </source>
</evidence>
<name>A0ABR2EJC6_9ROSI</name>
<comment type="caution">
    <text evidence="1">The sequence shown here is derived from an EMBL/GenBank/DDBJ whole genome shotgun (WGS) entry which is preliminary data.</text>
</comment>
<evidence type="ECO:0000313" key="1">
    <source>
        <dbReference type="EMBL" id="KAK8561966.1"/>
    </source>
</evidence>
<protein>
    <submittedName>
        <fullName evidence="1">Uncharacterized protein</fullName>
    </submittedName>
</protein>
<organism evidence="1 2">
    <name type="scientific">Hibiscus sabdariffa</name>
    <name type="common">roselle</name>
    <dbReference type="NCBI Taxonomy" id="183260"/>
    <lineage>
        <taxon>Eukaryota</taxon>
        <taxon>Viridiplantae</taxon>
        <taxon>Streptophyta</taxon>
        <taxon>Embryophyta</taxon>
        <taxon>Tracheophyta</taxon>
        <taxon>Spermatophyta</taxon>
        <taxon>Magnoliopsida</taxon>
        <taxon>eudicotyledons</taxon>
        <taxon>Gunneridae</taxon>
        <taxon>Pentapetalae</taxon>
        <taxon>rosids</taxon>
        <taxon>malvids</taxon>
        <taxon>Malvales</taxon>
        <taxon>Malvaceae</taxon>
        <taxon>Malvoideae</taxon>
        <taxon>Hibiscus</taxon>
    </lineage>
</organism>